<dbReference type="EMBL" id="LITT01000007">
    <property type="protein sequence ID" value="OAA91231.1"/>
    <property type="molecule type" value="Genomic_DNA"/>
</dbReference>
<dbReference type="GO" id="GO:0006259">
    <property type="term" value="P:DNA metabolic process"/>
    <property type="evidence" value="ECO:0007669"/>
    <property type="project" value="InterPro"/>
</dbReference>
<feature type="region of interest" description="Disordered" evidence="1">
    <location>
        <begin position="292"/>
        <end position="313"/>
    </location>
</feature>
<organism evidence="2 3">
    <name type="scientific">Clostridium ljungdahlii</name>
    <dbReference type="NCBI Taxonomy" id="1538"/>
    <lineage>
        <taxon>Bacteria</taxon>
        <taxon>Bacillati</taxon>
        <taxon>Bacillota</taxon>
        <taxon>Clostridia</taxon>
        <taxon>Eubacteriales</taxon>
        <taxon>Clostridiaceae</taxon>
        <taxon>Clostridium</taxon>
    </lineage>
</organism>
<accession>A0A170NKH9</accession>
<dbReference type="AlphaFoldDB" id="A0A170NKH9"/>
<evidence type="ECO:0000313" key="3">
    <source>
        <dbReference type="Proteomes" id="UP000077407"/>
    </source>
</evidence>
<evidence type="ECO:0000256" key="1">
    <source>
        <dbReference type="SAM" id="MobiDB-lite"/>
    </source>
</evidence>
<gene>
    <name evidence="2" type="ORF">WY13_00796</name>
</gene>
<reference evidence="2 3" key="1">
    <citation type="journal article" date="2015" name="Biotechnol. Bioeng.">
        <title>Genome sequence and phenotypic characterization of Caulobacter segnis.</title>
        <authorList>
            <person name="Patel S."/>
            <person name="Fletcher B."/>
            <person name="Scott D.C."/>
            <person name="Ely B."/>
        </authorList>
    </citation>
    <scope>NUCLEOTIDE SEQUENCE [LARGE SCALE GENOMIC DNA]</scope>
    <source>
        <strain evidence="2 3">ERI-2</strain>
    </source>
</reference>
<dbReference type="PATRIC" id="fig|1538.10.peg.1295"/>
<dbReference type="GO" id="GO:0003677">
    <property type="term" value="F:DNA binding"/>
    <property type="evidence" value="ECO:0007669"/>
    <property type="project" value="InterPro"/>
</dbReference>
<dbReference type="Pfam" id="PF03837">
    <property type="entry name" value="RecT"/>
    <property type="match status" value="1"/>
</dbReference>
<proteinExistence type="predicted"/>
<protein>
    <submittedName>
        <fullName evidence="2">Recombination and repair protein RecT</fullName>
    </submittedName>
</protein>
<dbReference type="RefSeq" id="WP_063554392.1">
    <property type="nucleotide sequence ID" value="NZ_LITT01000007.1"/>
</dbReference>
<dbReference type="InterPro" id="IPR018330">
    <property type="entry name" value="RecT_fam"/>
</dbReference>
<comment type="caution">
    <text evidence="2">The sequence shown here is derived from an EMBL/GenBank/DDBJ whole genome shotgun (WGS) entry which is preliminary data.</text>
</comment>
<sequence length="313" mass="35160">MSSENTALTLAKEEALNQVTTKINELRKNNEIVFPKNYSVANALNSAWLQLQEVKDKNDKPALEVCTKNSIIGSLYDMCLQGLTPAKKQCYFVVYGKQLQLMRSYMGTVAVTKRLEGVKDIKAYCIYEGDEFEETYDLDTATLNISKFNPKFENIDINKIKGAFAVVIGENGPIHTEVMNINQIQKAWGQGIAYKTGKSKAHNNFTDEMAKKTVINRACKMYANTSDDSDLLIEAFNNTDKTYDEKDMVGNVEYEVKEEVKDNANKKEIDINPPENKDHKESVQNVVDVNHEEVKSNVDGNISKQPGTEGPGF</sequence>
<name>A0A170NKH9_9CLOT</name>
<dbReference type="OrthoDB" id="1045432at2"/>
<evidence type="ECO:0000313" key="2">
    <source>
        <dbReference type="EMBL" id="OAA91231.1"/>
    </source>
</evidence>
<dbReference type="Proteomes" id="UP000077407">
    <property type="component" value="Unassembled WGS sequence"/>
</dbReference>